<feature type="chain" id="PRO_5012037326" description="DUF2752 domain-containing protein" evidence="2">
    <location>
        <begin position="20"/>
        <end position="131"/>
    </location>
</feature>
<gene>
    <name evidence="3" type="ORF">SAMN05421642_104374</name>
</gene>
<dbReference type="InterPro" id="IPR021215">
    <property type="entry name" value="DUF2752"/>
</dbReference>
<name>A0A239GTK2_9NOCA</name>
<keyword evidence="1" id="KW-1133">Transmembrane helix</keyword>
<keyword evidence="1" id="KW-0812">Transmembrane</keyword>
<evidence type="ECO:0000256" key="2">
    <source>
        <dbReference type="SAM" id="SignalP"/>
    </source>
</evidence>
<evidence type="ECO:0000313" key="4">
    <source>
        <dbReference type="Proteomes" id="UP000198327"/>
    </source>
</evidence>
<sequence>MSIAALRGPLLAAGAVASAAVVVSIRDPRSSTYLPCPIHAVTGVWCPGCGATRAFGDLVRGDVASAVSSNILFVVLAVVALGVWGAWVRARIVDRPLFAWRLPVWSIAVGVAIVSTFTVLRNIPAGSWLAP</sequence>
<dbReference type="Proteomes" id="UP000198327">
    <property type="component" value="Unassembled WGS sequence"/>
</dbReference>
<evidence type="ECO:0008006" key="5">
    <source>
        <dbReference type="Google" id="ProtNLM"/>
    </source>
</evidence>
<feature type="transmembrane region" description="Helical" evidence="1">
    <location>
        <begin position="102"/>
        <end position="123"/>
    </location>
</feature>
<feature type="signal peptide" evidence="2">
    <location>
        <begin position="1"/>
        <end position="19"/>
    </location>
</feature>
<feature type="transmembrane region" description="Helical" evidence="1">
    <location>
        <begin position="71"/>
        <end position="90"/>
    </location>
</feature>
<keyword evidence="2" id="KW-0732">Signal</keyword>
<reference evidence="4" key="1">
    <citation type="submission" date="2017-06" db="EMBL/GenBank/DDBJ databases">
        <authorList>
            <person name="Varghese N."/>
            <person name="Submissions S."/>
        </authorList>
    </citation>
    <scope>NUCLEOTIDE SEQUENCE [LARGE SCALE GENOMIC DNA]</scope>
    <source>
        <strain evidence="4">JCM 23211</strain>
    </source>
</reference>
<keyword evidence="1" id="KW-0472">Membrane</keyword>
<keyword evidence="4" id="KW-1185">Reference proteome</keyword>
<dbReference type="RefSeq" id="WP_089245391.1">
    <property type="nucleotide sequence ID" value="NZ_FZOW01000004.1"/>
</dbReference>
<dbReference type="AlphaFoldDB" id="A0A239GTK2"/>
<proteinExistence type="predicted"/>
<dbReference type="STRING" id="398843.A3K89_18755"/>
<dbReference type="Pfam" id="PF10825">
    <property type="entry name" value="DUF2752"/>
    <property type="match status" value="1"/>
</dbReference>
<organism evidence="3 4">
    <name type="scientific">Rhodococcoides kyotonense</name>
    <dbReference type="NCBI Taxonomy" id="398843"/>
    <lineage>
        <taxon>Bacteria</taxon>
        <taxon>Bacillati</taxon>
        <taxon>Actinomycetota</taxon>
        <taxon>Actinomycetes</taxon>
        <taxon>Mycobacteriales</taxon>
        <taxon>Nocardiaceae</taxon>
        <taxon>Rhodococcoides</taxon>
    </lineage>
</organism>
<protein>
    <recommendedName>
        <fullName evidence="5">DUF2752 domain-containing protein</fullName>
    </recommendedName>
</protein>
<evidence type="ECO:0000313" key="3">
    <source>
        <dbReference type="EMBL" id="SNS71843.1"/>
    </source>
</evidence>
<evidence type="ECO:0000256" key="1">
    <source>
        <dbReference type="SAM" id="Phobius"/>
    </source>
</evidence>
<dbReference type="EMBL" id="FZOW01000004">
    <property type="protein sequence ID" value="SNS71843.1"/>
    <property type="molecule type" value="Genomic_DNA"/>
</dbReference>
<dbReference type="OrthoDB" id="5966662at2"/>
<accession>A0A239GTK2</accession>